<dbReference type="RefSeq" id="WP_330194635.1">
    <property type="nucleotide sequence ID" value="NZ_JAZDRO010000001.1"/>
</dbReference>
<dbReference type="Gene3D" id="2.40.340.10">
    <property type="entry name" value="MoeA, C-terminal, domain IV"/>
    <property type="match status" value="1"/>
</dbReference>
<comment type="cofactor">
    <cofactor evidence="6">
        <name>Mg(2+)</name>
        <dbReference type="ChEBI" id="CHEBI:18420"/>
    </cofactor>
</comment>
<evidence type="ECO:0000256" key="2">
    <source>
        <dbReference type="ARBA" id="ARBA00005046"/>
    </source>
</evidence>
<keyword evidence="6" id="KW-0460">Magnesium</keyword>
<evidence type="ECO:0000256" key="3">
    <source>
        <dbReference type="ARBA" id="ARBA00010763"/>
    </source>
</evidence>
<comment type="pathway">
    <text evidence="2 6">Cofactor biosynthesis; molybdopterin biosynthesis.</text>
</comment>
<accession>A0ABU7LU81</accession>
<dbReference type="Proteomes" id="UP001310692">
    <property type="component" value="Unassembled WGS sequence"/>
</dbReference>
<dbReference type="InterPro" id="IPR036135">
    <property type="entry name" value="MoeA_linker/N_sf"/>
</dbReference>
<dbReference type="InterPro" id="IPR036688">
    <property type="entry name" value="MoeA_C_domain_IV_sf"/>
</dbReference>
<dbReference type="Gene3D" id="3.40.980.10">
    <property type="entry name" value="MoaB/Mog-like domain"/>
    <property type="match status" value="1"/>
</dbReference>
<dbReference type="SMART" id="SM00852">
    <property type="entry name" value="MoCF_biosynth"/>
    <property type="match status" value="1"/>
</dbReference>
<dbReference type="PANTHER" id="PTHR10192">
    <property type="entry name" value="MOLYBDOPTERIN BIOSYNTHESIS PROTEIN"/>
    <property type="match status" value="1"/>
</dbReference>
<dbReference type="NCBIfam" id="NF045515">
    <property type="entry name" value="Glp_gephyrin"/>
    <property type="match status" value="1"/>
</dbReference>
<dbReference type="EC" id="2.10.1.1" evidence="6"/>
<dbReference type="Pfam" id="PF00994">
    <property type="entry name" value="MoCF_biosynth"/>
    <property type="match status" value="1"/>
</dbReference>
<keyword evidence="4 6" id="KW-0501">Molybdenum cofactor biosynthesis</keyword>
<name>A0ABU7LU81_9PROT</name>
<dbReference type="InterPro" id="IPR001453">
    <property type="entry name" value="MoaB/Mog_dom"/>
</dbReference>
<comment type="similarity">
    <text evidence="3 6">Belongs to the MoeA family.</text>
</comment>
<dbReference type="EMBL" id="JAZDRO010000001">
    <property type="protein sequence ID" value="MEE2565103.1"/>
    <property type="molecule type" value="Genomic_DNA"/>
</dbReference>
<dbReference type="Gene3D" id="2.170.190.11">
    <property type="entry name" value="Molybdopterin biosynthesis moea protein, domain 3"/>
    <property type="match status" value="1"/>
</dbReference>
<evidence type="ECO:0000256" key="4">
    <source>
        <dbReference type="ARBA" id="ARBA00023150"/>
    </source>
</evidence>
<sequence>MLTLDEALLRIRDGLSALPYETVPVGEAGGRYLAAPVVAARTQPPFDASAMDGYAVRSADLTGASVTLRLAGESAAGHASKTMLEAGEAFRISTGAPMPAGADQVVIQENCARQDGQITTGQPGQPGAHIRRAGIDFTRGDRLLDAGQRISATAISLAASAGLADLTAIRQPRVGILSTGDELVEAGETARPDQIINSLAPGIARLVTEWGGLPRYLGIARDTPEDVRAGLAHTRDLDLLVTIGGASVGDHDHLRSVFAELGGTLVFEKIAIKPGKPTWFGHLDATPVIGLPGNPVSAMVMARLCLKPVLDSLLGVHDPAIFRTARLNAALPANGPRETMMRARIDPETGRIGPLVNQDSSALSALAASNALIRRPANAGAAKAGDTVEYLPLGPE</sequence>
<evidence type="ECO:0000256" key="1">
    <source>
        <dbReference type="ARBA" id="ARBA00002901"/>
    </source>
</evidence>
<dbReference type="CDD" id="cd00887">
    <property type="entry name" value="MoeA"/>
    <property type="match status" value="1"/>
</dbReference>
<dbReference type="PANTHER" id="PTHR10192:SF5">
    <property type="entry name" value="GEPHYRIN"/>
    <property type="match status" value="1"/>
</dbReference>
<organism evidence="8 9">
    <name type="scientific">Hyphobacterium marinum</name>
    <dbReference type="NCBI Taxonomy" id="3116574"/>
    <lineage>
        <taxon>Bacteria</taxon>
        <taxon>Pseudomonadati</taxon>
        <taxon>Pseudomonadota</taxon>
        <taxon>Alphaproteobacteria</taxon>
        <taxon>Maricaulales</taxon>
        <taxon>Maricaulaceae</taxon>
        <taxon>Hyphobacterium</taxon>
    </lineage>
</organism>
<keyword evidence="6" id="KW-0500">Molybdenum</keyword>
<comment type="caution">
    <text evidence="8">The sequence shown here is derived from an EMBL/GenBank/DDBJ whole genome shotgun (WGS) entry which is preliminary data.</text>
</comment>
<protein>
    <recommendedName>
        <fullName evidence="6">Molybdopterin molybdenumtransferase</fullName>
        <ecNumber evidence="6">2.10.1.1</ecNumber>
    </recommendedName>
</protein>
<dbReference type="Gene3D" id="3.90.105.10">
    <property type="entry name" value="Molybdopterin biosynthesis moea protein, domain 2"/>
    <property type="match status" value="1"/>
</dbReference>
<keyword evidence="6" id="KW-0808">Transferase</keyword>
<dbReference type="InterPro" id="IPR036425">
    <property type="entry name" value="MoaB/Mog-like_dom_sf"/>
</dbReference>
<dbReference type="SUPFAM" id="SSF63882">
    <property type="entry name" value="MoeA N-terminal region -like"/>
    <property type="match status" value="1"/>
</dbReference>
<gene>
    <name evidence="8" type="primary">glp</name>
    <name evidence="8" type="ORF">V0U35_00285</name>
</gene>
<feature type="domain" description="MoaB/Mog" evidence="7">
    <location>
        <begin position="175"/>
        <end position="312"/>
    </location>
</feature>
<dbReference type="InterPro" id="IPR038987">
    <property type="entry name" value="MoeA-like"/>
</dbReference>
<comment type="function">
    <text evidence="1 6">Catalyzes the insertion of molybdate into adenylated molybdopterin with the concomitant release of AMP.</text>
</comment>
<dbReference type="Pfam" id="PF03453">
    <property type="entry name" value="MoeA_N"/>
    <property type="match status" value="1"/>
</dbReference>
<dbReference type="Pfam" id="PF03454">
    <property type="entry name" value="MoeA_C"/>
    <property type="match status" value="1"/>
</dbReference>
<evidence type="ECO:0000313" key="9">
    <source>
        <dbReference type="Proteomes" id="UP001310692"/>
    </source>
</evidence>
<evidence type="ECO:0000256" key="5">
    <source>
        <dbReference type="ARBA" id="ARBA00047317"/>
    </source>
</evidence>
<dbReference type="InterPro" id="IPR005111">
    <property type="entry name" value="MoeA_C_domain_IV"/>
</dbReference>
<comment type="catalytic activity">
    <reaction evidence="5">
        <text>adenylyl-molybdopterin + molybdate = Mo-molybdopterin + AMP + H(+)</text>
        <dbReference type="Rhea" id="RHEA:35047"/>
        <dbReference type="ChEBI" id="CHEBI:15378"/>
        <dbReference type="ChEBI" id="CHEBI:36264"/>
        <dbReference type="ChEBI" id="CHEBI:62727"/>
        <dbReference type="ChEBI" id="CHEBI:71302"/>
        <dbReference type="ChEBI" id="CHEBI:456215"/>
        <dbReference type="EC" id="2.10.1.1"/>
    </reaction>
</comment>
<reference evidence="8 9" key="1">
    <citation type="submission" date="2024-01" db="EMBL/GenBank/DDBJ databases">
        <title>Hyphobacterium bacterium isolated from marine sediment.</title>
        <authorList>
            <person name="Zhao S."/>
        </authorList>
    </citation>
    <scope>NUCLEOTIDE SEQUENCE [LARGE SCALE GENOMIC DNA]</scope>
    <source>
        <strain evidence="8 9">Y60-23</strain>
    </source>
</reference>
<dbReference type="SUPFAM" id="SSF53218">
    <property type="entry name" value="Molybdenum cofactor biosynthesis proteins"/>
    <property type="match status" value="1"/>
</dbReference>
<evidence type="ECO:0000313" key="8">
    <source>
        <dbReference type="EMBL" id="MEE2565103.1"/>
    </source>
</evidence>
<keyword evidence="9" id="KW-1185">Reference proteome</keyword>
<keyword evidence="6" id="KW-0479">Metal-binding</keyword>
<proteinExistence type="inferred from homology"/>
<evidence type="ECO:0000259" key="7">
    <source>
        <dbReference type="SMART" id="SM00852"/>
    </source>
</evidence>
<dbReference type="InterPro" id="IPR005110">
    <property type="entry name" value="MoeA_linker/N"/>
</dbReference>
<evidence type="ECO:0000256" key="6">
    <source>
        <dbReference type="RuleBase" id="RU365090"/>
    </source>
</evidence>
<dbReference type="SUPFAM" id="SSF63867">
    <property type="entry name" value="MoeA C-terminal domain-like"/>
    <property type="match status" value="1"/>
</dbReference>